<comment type="subcellular location">
    <subcellularLocation>
        <location evidence="1">Membrane</location>
        <topology evidence="1">Single-pass membrane protein</topology>
    </subcellularLocation>
</comment>
<dbReference type="PROSITE" id="PS50268">
    <property type="entry name" value="CADHERIN_2"/>
    <property type="match status" value="11"/>
</dbReference>
<dbReference type="GO" id="GO:0005886">
    <property type="term" value="C:plasma membrane"/>
    <property type="evidence" value="ECO:0007669"/>
    <property type="project" value="TreeGrafter"/>
</dbReference>
<reference evidence="10" key="2">
    <citation type="journal article" date="2021" name="Genome Biol. Evol.">
        <title>Developing a high-quality reference genome for a parasitic bivalve with doubly uniparental inheritance (Bivalvia: Unionida).</title>
        <authorList>
            <person name="Smith C.H."/>
        </authorList>
    </citation>
    <scope>NUCLEOTIDE SEQUENCE</scope>
    <source>
        <strain evidence="10">CHS0354</strain>
        <tissue evidence="10">Mantle</tissue>
    </source>
</reference>
<dbReference type="InterPro" id="IPR044004">
    <property type="entry name" value="TSP1_spondin_dom"/>
</dbReference>
<dbReference type="SUPFAM" id="SSF49313">
    <property type="entry name" value="Cadherin-like"/>
    <property type="match status" value="9"/>
</dbReference>
<feature type="domain" description="Cadherin" evidence="9">
    <location>
        <begin position="1560"/>
        <end position="1668"/>
    </location>
</feature>
<feature type="domain" description="Cadherin" evidence="9">
    <location>
        <begin position="598"/>
        <end position="688"/>
    </location>
</feature>
<keyword evidence="6" id="KW-0325">Glycoprotein</keyword>
<dbReference type="InterPro" id="IPR015919">
    <property type="entry name" value="Cadherin-like_sf"/>
</dbReference>
<sequence length="1958" mass="217623">MSSKILVVWHMLFVLYFALQFGNAQNCQLTNCIVSQWENWSECSQTCGDTGTRMRLRSKLLEESCGGSCPYNTSETEACNQRCCPKDCVFTSWSEWMMCSCSNYTCQEPGDRYVCHRLRTKLEEAECGGYCDDRTFEDGCGKLCCYADCVQGTWTFWGACVGQCEQIGVMNRTRRALQEPKCGGKQCKEAYEEMECMGGCCPVDCKIGEWSEWSACNTTCGTANQTRSRFVLLPYCNGAACPEEPIDIDNRTCSNYINVDCVVSTWSTWADCILFNDVCGEGQRNRTRNIMTPAECKGTPCPDLIETAMCYGPCCREDCVMTEWNQWTACSTECGRGISTRSRKVSVSPMCGGTECSSNLLESRACEVADASDCQFTEWTEWSQCNTNCGIGKSFRTRTLLTLAFCGELCPNMSTEEQKECQSYAARKDCEMSLWGPWGECVRNCQWGTQSRNRSILVNMECGGMACPRERVEIHACHEKCEQLCNQGACSCKTGYKLRPDGHSCYQTVCPQPRIEYCPPQFKYLIDCRYPYFHCNEGNTYNANCTAYCVEDTIGIDMLKGSPTNVTCQENGNWTQPKIYCGRKNKPPVDIKLDKTVLEENVASGTCFAYFTTVTDDEPYERHVYSILTDPTGRFSINENRLCLTRRTNYEEEPSKWQATFRTTDIGGASLSKTFSFEVKNSNEPPTSVTLEPNNIPENGHSGVSVGCLTGTDDDSNQTVRMTLVDNDHANFKAYTSADGRICITTAKESDARCFTEGGKWCVYNREKQRYRYITIMAEDDGVPRQKAYFDIAIELMDVNDKPTSISLKNGTILENVAPGNTIGALETTDEDKGQKYTYSIQEDRSGLFSVVNGQLTASRMFDYETENQIIFPLTLTSKDNGDPPLSVTQEIQFSVRNVNEKPRNLQLTSANGILPFEVNKPKVKENIKDVVIGIVSAEDDDLGDSLYFSFSKGSDSRLSLVNEKCSKVPGINTYCSVQLIMIGSFDFEKQNEAYFKIEVKDKESLNASLELKMEIIDTNDKPGNVQINSKDISILKIPENKNDLVIGNLTAADQDLTNQFHTFSLLDSAEGKFVIKDLQLKTAPTANLDFETNRNFKIVIEVKDSGEPPMSYQKIITLELTDVNEPPTNTSLSDNIVPENSPPDTVVGRLISQDPDNLVSIVQRFNYTIMNDVKGRFKIENDTLKVARSTQMCGSRQCAIDYETEKELRIRILTMDSGQPSLSREDEFVVEVNNVNDPPRDIKLSSTSVRENEPVGTVIGYLSAEDDEVGQTLLFNLIDGADKFAIEKGVTLATKIVFDYETCGKYNVTAQVADNGSPPEKSEVVLQINVLDINEKPRLNMDADIIVPEDSDVGTAVVTVEAIDEDNESQLIISLSGESSLFRLSQTVCTNQNRDGTKCNADVILNDELDFNKAKKYTLQVSVYDSEGLGDEMQLSIMVLDTNNKPKDILLNGLALSVLEVDENSRDLILANLTVVDPDVNQTHLFNVMDEGQSLFEIIDDKLMVSATANIDYETRRKVNIILTATDDGVPSLSLNKCVTVIIQDVNEPPESIRLINNQVPENSGEDTVVGMFEIMDPDNNVTKTQTFNISLKDSAGEIFKTVDNTLKVAKSNSQCLLQGGKMCALNYEEQQKYVLQVVVTDNGTPPASAEFPVEVYVTDRNDHPRNLQLDGNVVKVSDPAGTRIGVLTVDDEDAGQPHVYELLFDTSGSFALSETGSLTTRTEINLKAGTLYTIEVKVTDSKKGERSSVQKKFTISVIGEVTPTFILTSKGADIIYEDNKAVVKENSLVNSVVGTLTVAYDVPNIEMEFNLNQENINKTFGIDRSGVCSTVSQTTICRVTLKTASTVDFEANQSFDITVQVKTNDSKEFTHYFAVAVEDENEAPVDVLYSADRISVLENKRSQVLESFFAVDPDSGEILNFSLKDNAGGSFHLSSNGVLSTSAGNERKMKSHNPHV</sequence>
<feature type="signal peptide" evidence="8">
    <location>
        <begin position="1"/>
        <end position="24"/>
    </location>
</feature>
<evidence type="ECO:0000256" key="1">
    <source>
        <dbReference type="ARBA" id="ARBA00004167"/>
    </source>
</evidence>
<evidence type="ECO:0000256" key="7">
    <source>
        <dbReference type="PROSITE-ProRule" id="PRU00043"/>
    </source>
</evidence>
<dbReference type="CDD" id="cd11304">
    <property type="entry name" value="Cadherin_repeat"/>
    <property type="match status" value="10"/>
</dbReference>
<feature type="chain" id="PRO_5041945692" description="Cadherin domain-containing protein" evidence="8">
    <location>
        <begin position="25"/>
        <end position="1958"/>
    </location>
</feature>
<dbReference type="GO" id="GO:0005509">
    <property type="term" value="F:calcium ion binding"/>
    <property type="evidence" value="ECO:0007669"/>
    <property type="project" value="UniProtKB-UniRule"/>
</dbReference>
<dbReference type="EMBL" id="JAEAOA010001939">
    <property type="protein sequence ID" value="KAK3580861.1"/>
    <property type="molecule type" value="Genomic_DNA"/>
</dbReference>
<evidence type="ECO:0000259" key="9">
    <source>
        <dbReference type="PROSITE" id="PS50268"/>
    </source>
</evidence>
<evidence type="ECO:0000313" key="11">
    <source>
        <dbReference type="Proteomes" id="UP001195483"/>
    </source>
</evidence>
<dbReference type="InterPro" id="IPR000884">
    <property type="entry name" value="TSP1_rpt"/>
</dbReference>
<evidence type="ECO:0000256" key="5">
    <source>
        <dbReference type="ARBA" id="ARBA00023157"/>
    </source>
</evidence>
<feature type="domain" description="Cadherin" evidence="9">
    <location>
        <begin position="1030"/>
        <end position="1130"/>
    </location>
</feature>
<dbReference type="Pfam" id="PF00028">
    <property type="entry name" value="Cadherin"/>
    <property type="match status" value="3"/>
</dbReference>
<dbReference type="InterPro" id="IPR002126">
    <property type="entry name" value="Cadherin-like_dom"/>
</dbReference>
<dbReference type="Pfam" id="PF00090">
    <property type="entry name" value="TSP_1"/>
    <property type="match status" value="5"/>
</dbReference>
<reference evidence="10" key="3">
    <citation type="submission" date="2023-05" db="EMBL/GenBank/DDBJ databases">
        <authorList>
            <person name="Smith C.H."/>
        </authorList>
    </citation>
    <scope>NUCLEOTIDE SEQUENCE</scope>
    <source>
        <strain evidence="10">CHS0354</strain>
        <tissue evidence="10">Mantle</tissue>
    </source>
</reference>
<proteinExistence type="predicted"/>
<protein>
    <recommendedName>
        <fullName evidence="9">Cadherin domain-containing protein</fullName>
    </recommendedName>
</protein>
<dbReference type="PANTHER" id="PTHR24028">
    <property type="entry name" value="CADHERIN-87A"/>
    <property type="match status" value="1"/>
</dbReference>
<dbReference type="Gene3D" id="2.20.100.10">
    <property type="entry name" value="Thrombospondin type-1 (TSP1) repeat"/>
    <property type="match status" value="7"/>
</dbReference>
<evidence type="ECO:0000256" key="3">
    <source>
        <dbReference type="ARBA" id="ARBA00022729"/>
    </source>
</evidence>
<reference evidence="10" key="1">
    <citation type="journal article" date="2021" name="Genome Biol. Evol.">
        <title>A High-Quality Reference Genome for a Parasitic Bivalve with Doubly Uniparental Inheritance (Bivalvia: Unionida).</title>
        <authorList>
            <person name="Smith C.H."/>
        </authorList>
    </citation>
    <scope>NUCLEOTIDE SEQUENCE</scope>
    <source>
        <strain evidence="10">CHS0354</strain>
    </source>
</reference>
<dbReference type="GO" id="GO:0007156">
    <property type="term" value="P:homophilic cell adhesion via plasma membrane adhesion molecules"/>
    <property type="evidence" value="ECO:0007669"/>
    <property type="project" value="InterPro"/>
</dbReference>
<name>A0AAE0VKE8_9BIVA</name>
<evidence type="ECO:0000256" key="8">
    <source>
        <dbReference type="SAM" id="SignalP"/>
    </source>
</evidence>
<comment type="caution">
    <text evidence="10">The sequence shown here is derived from an EMBL/GenBank/DDBJ whole genome shotgun (WGS) entry which is preliminary data.</text>
</comment>
<dbReference type="InterPro" id="IPR050174">
    <property type="entry name" value="Protocadherin/Cadherin-CA"/>
</dbReference>
<dbReference type="InterPro" id="IPR036383">
    <property type="entry name" value="TSP1_rpt_sf"/>
</dbReference>
<gene>
    <name evidence="10" type="ORF">CHS0354_032922</name>
</gene>
<keyword evidence="3 8" id="KW-0732">Signal</keyword>
<dbReference type="PANTHER" id="PTHR24028:SF328">
    <property type="entry name" value="CADHERIN-3"/>
    <property type="match status" value="1"/>
</dbReference>
<dbReference type="SMART" id="SM00112">
    <property type="entry name" value="CA"/>
    <property type="match status" value="10"/>
</dbReference>
<feature type="domain" description="Cadherin" evidence="9">
    <location>
        <begin position="1777"/>
        <end position="1888"/>
    </location>
</feature>
<feature type="domain" description="Cadherin" evidence="9">
    <location>
        <begin position="1681"/>
        <end position="1767"/>
    </location>
</feature>
<keyword evidence="4" id="KW-0472">Membrane</keyword>
<accession>A0AAE0VKE8</accession>
<keyword evidence="11" id="KW-1185">Reference proteome</keyword>
<evidence type="ECO:0000256" key="2">
    <source>
        <dbReference type="ARBA" id="ARBA00022692"/>
    </source>
</evidence>
<keyword evidence="7" id="KW-0106">Calcium</keyword>
<feature type="domain" description="Cadherin" evidence="9">
    <location>
        <begin position="1470"/>
        <end position="1553"/>
    </location>
</feature>
<dbReference type="SMART" id="SM00209">
    <property type="entry name" value="TSP1"/>
    <property type="match status" value="7"/>
</dbReference>
<feature type="domain" description="Cadherin" evidence="9">
    <location>
        <begin position="696"/>
        <end position="805"/>
    </location>
</feature>
<dbReference type="PROSITE" id="PS50092">
    <property type="entry name" value="TSP1"/>
    <property type="match status" value="6"/>
</dbReference>
<dbReference type="Gene3D" id="2.60.40.60">
    <property type="entry name" value="Cadherins"/>
    <property type="match status" value="11"/>
</dbReference>
<dbReference type="PRINTS" id="PR00205">
    <property type="entry name" value="CADHERIN"/>
</dbReference>
<dbReference type="Proteomes" id="UP001195483">
    <property type="component" value="Unassembled WGS sequence"/>
</dbReference>
<dbReference type="Pfam" id="PF19028">
    <property type="entry name" value="TSP1_spondin"/>
    <property type="match status" value="1"/>
</dbReference>
<keyword evidence="2" id="KW-0812">Transmembrane</keyword>
<keyword evidence="5" id="KW-1015">Disulfide bond</keyword>
<keyword evidence="4" id="KW-1133">Transmembrane helix</keyword>
<feature type="domain" description="Cadherin" evidence="9">
    <location>
        <begin position="1348"/>
        <end position="1449"/>
    </location>
</feature>
<organism evidence="10 11">
    <name type="scientific">Potamilus streckersoni</name>
    <dbReference type="NCBI Taxonomy" id="2493646"/>
    <lineage>
        <taxon>Eukaryota</taxon>
        <taxon>Metazoa</taxon>
        <taxon>Spiralia</taxon>
        <taxon>Lophotrochozoa</taxon>
        <taxon>Mollusca</taxon>
        <taxon>Bivalvia</taxon>
        <taxon>Autobranchia</taxon>
        <taxon>Heteroconchia</taxon>
        <taxon>Palaeoheterodonta</taxon>
        <taxon>Unionida</taxon>
        <taxon>Unionoidea</taxon>
        <taxon>Unionidae</taxon>
        <taxon>Ambleminae</taxon>
        <taxon>Lampsilini</taxon>
        <taxon>Potamilus</taxon>
    </lineage>
</organism>
<evidence type="ECO:0000256" key="6">
    <source>
        <dbReference type="ARBA" id="ARBA00023180"/>
    </source>
</evidence>
<evidence type="ECO:0000313" key="10">
    <source>
        <dbReference type="EMBL" id="KAK3580861.1"/>
    </source>
</evidence>
<evidence type="ECO:0000256" key="4">
    <source>
        <dbReference type="ARBA" id="ARBA00022989"/>
    </source>
</evidence>
<feature type="domain" description="Cadherin" evidence="9">
    <location>
        <begin position="1242"/>
        <end position="1340"/>
    </location>
</feature>
<feature type="domain" description="Cadherin" evidence="9">
    <location>
        <begin position="805"/>
        <end position="905"/>
    </location>
</feature>
<dbReference type="SUPFAM" id="SSF82895">
    <property type="entry name" value="TSP-1 type 1 repeat"/>
    <property type="match status" value="6"/>
</dbReference>
<feature type="domain" description="Cadherin" evidence="9">
    <location>
        <begin position="1138"/>
        <end position="1242"/>
    </location>
</feature>